<accession>A0A0E9RQ34</accession>
<sequence>MLCNVPLQVIHRKVGDNKTVYIC</sequence>
<evidence type="ECO:0000313" key="1">
    <source>
        <dbReference type="EMBL" id="JAH30525.1"/>
    </source>
</evidence>
<reference evidence="1" key="2">
    <citation type="journal article" date="2015" name="Fish Shellfish Immunol.">
        <title>Early steps in the European eel (Anguilla anguilla)-Vibrio vulnificus interaction in the gills: Role of the RtxA13 toxin.</title>
        <authorList>
            <person name="Callol A."/>
            <person name="Pajuelo D."/>
            <person name="Ebbesson L."/>
            <person name="Teles M."/>
            <person name="MacKenzie S."/>
            <person name="Amaro C."/>
        </authorList>
    </citation>
    <scope>NUCLEOTIDE SEQUENCE</scope>
</reference>
<proteinExistence type="predicted"/>
<organism evidence="1">
    <name type="scientific">Anguilla anguilla</name>
    <name type="common">European freshwater eel</name>
    <name type="synonym">Muraena anguilla</name>
    <dbReference type="NCBI Taxonomy" id="7936"/>
    <lineage>
        <taxon>Eukaryota</taxon>
        <taxon>Metazoa</taxon>
        <taxon>Chordata</taxon>
        <taxon>Craniata</taxon>
        <taxon>Vertebrata</taxon>
        <taxon>Euteleostomi</taxon>
        <taxon>Actinopterygii</taxon>
        <taxon>Neopterygii</taxon>
        <taxon>Teleostei</taxon>
        <taxon>Anguilliformes</taxon>
        <taxon>Anguillidae</taxon>
        <taxon>Anguilla</taxon>
    </lineage>
</organism>
<dbReference type="AlphaFoldDB" id="A0A0E9RQ34"/>
<dbReference type="EMBL" id="GBXM01076475">
    <property type="protein sequence ID" value="JAH32102.1"/>
    <property type="molecule type" value="Transcribed_RNA"/>
</dbReference>
<dbReference type="EMBL" id="GBXM01062106">
    <property type="protein sequence ID" value="JAH46471.1"/>
    <property type="molecule type" value="Transcribed_RNA"/>
</dbReference>
<reference evidence="1" key="1">
    <citation type="submission" date="2014-11" db="EMBL/GenBank/DDBJ databases">
        <authorList>
            <person name="Amaro Gonzalez C."/>
        </authorList>
    </citation>
    <scope>NUCLEOTIDE SEQUENCE</scope>
</reference>
<dbReference type="EMBL" id="GBXM01061235">
    <property type="protein sequence ID" value="JAH47342.1"/>
    <property type="molecule type" value="Transcribed_RNA"/>
</dbReference>
<name>A0A0E9RQ34_ANGAN</name>
<dbReference type="EMBL" id="GBXM01084768">
    <property type="protein sequence ID" value="JAH23809.1"/>
    <property type="molecule type" value="Transcribed_RNA"/>
</dbReference>
<protein>
    <submittedName>
        <fullName evidence="1">Uncharacterized protein</fullName>
    </submittedName>
</protein>
<dbReference type="EMBL" id="GBXM01078052">
    <property type="protein sequence ID" value="JAH30525.1"/>
    <property type="molecule type" value="Transcribed_RNA"/>
</dbReference>